<evidence type="ECO:0000256" key="2">
    <source>
        <dbReference type="ARBA" id="ARBA00012438"/>
    </source>
</evidence>
<dbReference type="Gene3D" id="1.10.287.130">
    <property type="match status" value="1"/>
</dbReference>
<feature type="compositionally biased region" description="Low complexity" evidence="3">
    <location>
        <begin position="228"/>
        <end position="242"/>
    </location>
</feature>
<dbReference type="InterPro" id="IPR036097">
    <property type="entry name" value="HisK_dim/P_sf"/>
</dbReference>
<dbReference type="AlphaFoldDB" id="A0A5P6NBF6"/>
<reference evidence="6" key="1">
    <citation type="submission" date="2018-09" db="EMBL/GenBank/DDBJ databases">
        <title>Nocardia yunnanensis sp. nov., an actinomycete isolated from a soil sample.</title>
        <authorList>
            <person name="Zhang J."/>
        </authorList>
    </citation>
    <scope>NUCLEOTIDE SEQUENCE [LARGE SCALE GENOMIC DNA]</scope>
    <source>
        <strain evidence="6">21-3</strain>
    </source>
</reference>
<feature type="domain" description="Signal transduction histidine kinase dimerisation/phosphoacceptor" evidence="4">
    <location>
        <begin position="389"/>
        <end position="457"/>
    </location>
</feature>
<evidence type="ECO:0000256" key="1">
    <source>
        <dbReference type="ARBA" id="ARBA00000085"/>
    </source>
</evidence>
<evidence type="ECO:0000313" key="5">
    <source>
        <dbReference type="EMBL" id="QFI63268.1"/>
    </source>
</evidence>
<dbReference type="EMBL" id="CP032228">
    <property type="protein sequence ID" value="QFI63268.1"/>
    <property type="molecule type" value="Genomic_DNA"/>
</dbReference>
<feature type="region of interest" description="Disordered" evidence="3">
    <location>
        <begin position="188"/>
        <end position="243"/>
    </location>
</feature>
<dbReference type="Proteomes" id="UP000325385">
    <property type="component" value="Chromosome"/>
</dbReference>
<dbReference type="SUPFAM" id="SSF47384">
    <property type="entry name" value="Homodimeric domain of signal transducing histidine kinase"/>
    <property type="match status" value="1"/>
</dbReference>
<dbReference type="SMART" id="SM00388">
    <property type="entry name" value="HisKA"/>
    <property type="match status" value="1"/>
</dbReference>
<dbReference type="Pfam" id="PF00512">
    <property type="entry name" value="HisKA"/>
    <property type="match status" value="1"/>
</dbReference>
<feature type="region of interest" description="Disordered" evidence="3">
    <location>
        <begin position="147"/>
        <end position="175"/>
    </location>
</feature>
<sequence>MHFDDRLATVLRHRATGERAAKTQFRQLLDLLGERPQAGDPALKAAAYLRLIALAEVISVPDRAAIVGENGWRFRNPELVRWFGEAHHSIAGAALYRAQLTDAEWAELIPRLPIRARGFLRHRRDLPAGALRVLDRLGVADRALPMPAASPAAPSEAAPEAQAAATPSVARGEPEPLVLRPAMLRDDPAPAYEDAKAPPSPPDTEPEPEPEPTQLSPAAPPPAPKPTPSASRTPTPASTAQPDGIRALVERIESFRKARVPASQPAEAPTLPMAELEQAAPRRTLDNFAFGTNAEGRIDWADPQVAPMVVGIDLAHKREKATPEEDFATAFLNRQPLRALPIRLRGAEAIEGDWIVDAAPRFTRGEGRFYGYVGRFRRAIAEVDTRAQRGADRLRQLLHELRTPVNAMQGYAEVIQQQVFGPTPHEYRALAASIAGDSARILAGFDELDRLARLETGALDLEAGESDLCAIVRAQIGQLQTVLGPRVARFEARIADRPAPLPLAPNEAEMLGWRILATLAGATGAGETIGLELAPDGDQIVLRAQLPTKLAGAEDVFASDVRSGGSTLSSGIFGAGFSLRLARAEARAAGGDLVREEERLVLSLPLLTASGSLPSPADAPDRAAG</sequence>
<accession>A0A5P6NBF6</accession>
<dbReference type="GO" id="GO:0000155">
    <property type="term" value="F:phosphorelay sensor kinase activity"/>
    <property type="evidence" value="ECO:0007669"/>
    <property type="project" value="InterPro"/>
</dbReference>
<keyword evidence="5" id="KW-0808">Transferase</keyword>
<feature type="compositionally biased region" description="Low complexity" evidence="3">
    <location>
        <begin position="147"/>
        <end position="170"/>
    </location>
</feature>
<keyword evidence="5" id="KW-0418">Kinase</keyword>
<name>A0A5P6NBF6_9SPHN</name>
<organism evidence="5 6">
    <name type="scientific">Qipengyuania flava</name>
    <dbReference type="NCBI Taxonomy" id="192812"/>
    <lineage>
        <taxon>Bacteria</taxon>
        <taxon>Pseudomonadati</taxon>
        <taxon>Pseudomonadota</taxon>
        <taxon>Alphaproteobacteria</taxon>
        <taxon>Sphingomonadales</taxon>
        <taxon>Erythrobacteraceae</taxon>
        <taxon>Qipengyuania</taxon>
    </lineage>
</organism>
<protein>
    <recommendedName>
        <fullName evidence="2">histidine kinase</fullName>
        <ecNumber evidence="2">2.7.13.3</ecNumber>
    </recommendedName>
</protein>
<dbReference type="RefSeq" id="WP_151885563.1">
    <property type="nucleotide sequence ID" value="NZ_CP032228.1"/>
</dbReference>
<evidence type="ECO:0000313" key="6">
    <source>
        <dbReference type="Proteomes" id="UP000325385"/>
    </source>
</evidence>
<evidence type="ECO:0000259" key="4">
    <source>
        <dbReference type="SMART" id="SM00388"/>
    </source>
</evidence>
<dbReference type="EC" id="2.7.13.3" evidence="2"/>
<gene>
    <name evidence="5" type="ORF">D0Y83_08290</name>
</gene>
<dbReference type="GeneID" id="69697296"/>
<evidence type="ECO:0000256" key="3">
    <source>
        <dbReference type="SAM" id="MobiDB-lite"/>
    </source>
</evidence>
<dbReference type="InterPro" id="IPR003661">
    <property type="entry name" value="HisK_dim/P_dom"/>
</dbReference>
<proteinExistence type="predicted"/>
<comment type="catalytic activity">
    <reaction evidence="1">
        <text>ATP + protein L-histidine = ADP + protein N-phospho-L-histidine.</text>
        <dbReference type="EC" id="2.7.13.3"/>
    </reaction>
</comment>
<feature type="compositionally biased region" description="Pro residues" evidence="3">
    <location>
        <begin position="218"/>
        <end position="227"/>
    </location>
</feature>
<dbReference type="CDD" id="cd00082">
    <property type="entry name" value="HisKA"/>
    <property type="match status" value="1"/>
</dbReference>